<keyword evidence="2" id="KW-1185">Reference proteome</keyword>
<organism evidence="1 2">
    <name type="scientific">Pseudobacteriovorax antillogorgiicola</name>
    <dbReference type="NCBI Taxonomy" id="1513793"/>
    <lineage>
        <taxon>Bacteria</taxon>
        <taxon>Pseudomonadati</taxon>
        <taxon>Bdellovibrionota</taxon>
        <taxon>Oligoflexia</taxon>
        <taxon>Oligoflexales</taxon>
        <taxon>Pseudobacteriovoracaceae</taxon>
        <taxon>Pseudobacteriovorax</taxon>
    </lineage>
</organism>
<protein>
    <submittedName>
        <fullName evidence="1">Uncharacterized protein</fullName>
    </submittedName>
</protein>
<dbReference type="RefSeq" id="WP_132315228.1">
    <property type="nucleotide sequence ID" value="NZ_FWZT01000002.1"/>
</dbReference>
<gene>
    <name evidence="1" type="ORF">SAMN06296036_102270</name>
</gene>
<dbReference type="Proteomes" id="UP000192907">
    <property type="component" value="Unassembled WGS sequence"/>
</dbReference>
<dbReference type="STRING" id="1513793.SAMN06296036_102270"/>
<sequence length="108" mass="12183">MKDMSKAFLVALGLNSVAHGQSHTEVDFETNESTMKEHLSNLAQDMICYLCEGQEDFDFDAFLWENYEIAGLEFILDSIEENTTNFCLPPDLSGMHSAVRDNNIGIEK</sequence>
<accession>A0A1Y6BDS1</accession>
<dbReference type="EMBL" id="FWZT01000002">
    <property type="protein sequence ID" value="SME96213.1"/>
    <property type="molecule type" value="Genomic_DNA"/>
</dbReference>
<proteinExistence type="predicted"/>
<reference evidence="2" key="1">
    <citation type="submission" date="2017-04" db="EMBL/GenBank/DDBJ databases">
        <authorList>
            <person name="Varghese N."/>
            <person name="Submissions S."/>
        </authorList>
    </citation>
    <scope>NUCLEOTIDE SEQUENCE [LARGE SCALE GENOMIC DNA]</scope>
    <source>
        <strain evidence="2">RKEM611</strain>
    </source>
</reference>
<evidence type="ECO:0000313" key="2">
    <source>
        <dbReference type="Proteomes" id="UP000192907"/>
    </source>
</evidence>
<dbReference type="AlphaFoldDB" id="A0A1Y6BDS1"/>
<evidence type="ECO:0000313" key="1">
    <source>
        <dbReference type="EMBL" id="SME96213.1"/>
    </source>
</evidence>
<name>A0A1Y6BDS1_9BACT</name>